<dbReference type="Gene3D" id="2.120.10.30">
    <property type="entry name" value="TolB, C-terminal domain"/>
    <property type="match status" value="1"/>
</dbReference>
<reference evidence="3 5" key="3">
    <citation type="submission" date="2020-11" db="EMBL/GenBank/DDBJ databases">
        <title>Closed and high quality bacterial genomes of the OMM12 community.</title>
        <authorList>
            <person name="Marbouty M."/>
            <person name="Lamy-Besnier Q."/>
            <person name="Debarbieux L."/>
            <person name="Koszul R."/>
        </authorList>
    </citation>
    <scope>NUCLEOTIDE SEQUENCE [LARGE SCALE GENOMIC DNA]</scope>
    <source>
        <strain evidence="3 5">KB18</strain>
    </source>
</reference>
<dbReference type="Proteomes" id="UP000196710">
    <property type="component" value="Chromosome"/>
</dbReference>
<evidence type="ECO:0000313" key="5">
    <source>
        <dbReference type="Proteomes" id="UP000596035"/>
    </source>
</evidence>
<protein>
    <submittedName>
        <fullName evidence="3">PD40 domain-containing protein</fullName>
    </submittedName>
    <submittedName>
        <fullName evidence="2">Transporter</fullName>
    </submittedName>
</protein>
<accession>A0A1Z2XPL1</accession>
<dbReference type="InterPro" id="IPR011042">
    <property type="entry name" value="6-blade_b-propeller_TolB-like"/>
</dbReference>
<dbReference type="SUPFAM" id="SSF82171">
    <property type="entry name" value="DPP6 N-terminal domain-like"/>
    <property type="match status" value="1"/>
</dbReference>
<dbReference type="Proteomes" id="UP000596035">
    <property type="component" value="Chromosome"/>
</dbReference>
<dbReference type="EMBL" id="CP065321">
    <property type="protein sequence ID" value="QQR32126.1"/>
    <property type="molecule type" value="Genomic_DNA"/>
</dbReference>
<sequence>MEALTKTDTDPWDRSRDRSLLQVYDLATGCIETLAEFDYLIEAPNWSPNGKFLLYNSKGRVYRFDLETKGSTLLETDFVGNCNNDHVLSADGGSVAVSHGTKEDGQSRIYTVPISGGVPRLITPLAPSYLHGWSPDGRTLAYCALRDGEFDIYTIPAEGGEETRLTYAPGLNDGPEYDSAGEYIWFNSVRSGLMQAFRMRADGSEQTQMTFEEGWNIWFPHISPDRKWVVALGYRKGDVRPEEHLPHKDVELKLMPAEGGPLTTIAALFGGQGTINVNSWAPDSRRFAFVRYEIMP</sequence>
<organism evidence="3 5">
    <name type="scientific">Acutalibacter muris</name>
    <dbReference type="NCBI Taxonomy" id="1796620"/>
    <lineage>
        <taxon>Bacteria</taxon>
        <taxon>Bacillati</taxon>
        <taxon>Bacillota</taxon>
        <taxon>Clostridia</taxon>
        <taxon>Eubacteriales</taxon>
        <taxon>Acutalibacteraceae</taxon>
        <taxon>Acutalibacter</taxon>
    </lineage>
</organism>
<dbReference type="InterPro" id="IPR011659">
    <property type="entry name" value="WD40"/>
</dbReference>
<comment type="similarity">
    <text evidence="1">Belongs to the TolB family.</text>
</comment>
<name>A0A1Z2XPL1_9FIRM</name>
<reference evidence="2" key="1">
    <citation type="journal article" date="2017" name="Genome Announc.">
        <title>High-Quality Whole-Genome Sequences of the Oligo-Mouse-Microbiota Bacterial Community.</title>
        <authorList>
            <person name="Garzetti D."/>
            <person name="Brugiroux S."/>
            <person name="Bunk B."/>
            <person name="Pukall R."/>
            <person name="McCoy K.D."/>
            <person name="Macpherson A.J."/>
            <person name="Stecher B."/>
        </authorList>
    </citation>
    <scope>NUCLEOTIDE SEQUENCE</scope>
    <source>
        <strain evidence="2">KB18</strain>
    </source>
</reference>
<evidence type="ECO:0000313" key="2">
    <source>
        <dbReference type="EMBL" id="ASB40331.1"/>
    </source>
</evidence>
<keyword evidence="4" id="KW-1185">Reference proteome</keyword>
<evidence type="ECO:0000313" key="3">
    <source>
        <dbReference type="EMBL" id="QQR32126.1"/>
    </source>
</evidence>
<dbReference type="KEGG" id="amur:ADH66_06440"/>
<evidence type="ECO:0000313" key="4">
    <source>
        <dbReference type="Proteomes" id="UP000196710"/>
    </source>
</evidence>
<dbReference type="Pfam" id="PF07676">
    <property type="entry name" value="PD40"/>
    <property type="match status" value="2"/>
</dbReference>
<dbReference type="PANTHER" id="PTHR36842:SF1">
    <property type="entry name" value="PROTEIN TOLB"/>
    <property type="match status" value="1"/>
</dbReference>
<gene>
    <name evidence="2" type="ORF">ADH66_06440</name>
    <name evidence="3" type="ORF">I5Q82_16540</name>
</gene>
<proteinExistence type="inferred from homology"/>
<dbReference type="PANTHER" id="PTHR36842">
    <property type="entry name" value="PROTEIN TOLB HOMOLOG"/>
    <property type="match status" value="1"/>
</dbReference>
<reference evidence="4" key="2">
    <citation type="submission" date="2017-05" db="EMBL/GenBank/DDBJ databases">
        <title>Improved OligoMM genomes.</title>
        <authorList>
            <person name="Garzetti D."/>
        </authorList>
    </citation>
    <scope>NUCLEOTIDE SEQUENCE [LARGE SCALE GENOMIC DNA]</scope>
    <source>
        <strain evidence="4">KB18</strain>
    </source>
</reference>
<dbReference type="EMBL" id="CP021422">
    <property type="protein sequence ID" value="ASB40331.1"/>
    <property type="molecule type" value="Genomic_DNA"/>
</dbReference>
<dbReference type="AlphaFoldDB" id="A0A1Z2XPL1"/>
<evidence type="ECO:0000256" key="1">
    <source>
        <dbReference type="ARBA" id="ARBA00009820"/>
    </source>
</evidence>